<proteinExistence type="predicted"/>
<gene>
    <name evidence="8" type="ORF">SUNI508_01542</name>
</gene>
<evidence type="ECO:0000256" key="7">
    <source>
        <dbReference type="SAM" id="SignalP"/>
    </source>
</evidence>
<keyword evidence="7" id="KW-0732">Signal</keyword>
<comment type="caution">
    <text evidence="8">The sequence shown here is derived from an EMBL/GenBank/DDBJ whole genome shotgun (WGS) entry which is preliminary data.</text>
</comment>
<evidence type="ECO:0000256" key="2">
    <source>
        <dbReference type="ARBA" id="ARBA00022692"/>
    </source>
</evidence>
<dbReference type="Proteomes" id="UP001408356">
    <property type="component" value="Unassembled WGS sequence"/>
</dbReference>
<reference evidence="8 9" key="1">
    <citation type="journal article" date="2024" name="J. Plant Pathol.">
        <title>Sequence and assembly of the genome of Seiridium unicorne, isolate CBS 538.82, causal agent of cypress canker disease.</title>
        <authorList>
            <person name="Scali E."/>
            <person name="Rocca G.D."/>
            <person name="Danti R."/>
            <person name="Garbelotto M."/>
            <person name="Barberini S."/>
            <person name="Baroncelli R."/>
            <person name="Emiliani G."/>
        </authorList>
    </citation>
    <scope>NUCLEOTIDE SEQUENCE [LARGE SCALE GENOMIC DNA]</scope>
    <source>
        <strain evidence="8 9">BM-138-508</strain>
    </source>
</reference>
<keyword evidence="3 6" id="KW-1133">Transmembrane helix</keyword>
<comment type="subcellular location">
    <subcellularLocation>
        <location evidence="1">Membrane</location>
        <topology evidence="1">Single-pass membrane protein</topology>
    </subcellularLocation>
</comment>
<organism evidence="8 9">
    <name type="scientific">Seiridium unicorne</name>
    <dbReference type="NCBI Taxonomy" id="138068"/>
    <lineage>
        <taxon>Eukaryota</taxon>
        <taxon>Fungi</taxon>
        <taxon>Dikarya</taxon>
        <taxon>Ascomycota</taxon>
        <taxon>Pezizomycotina</taxon>
        <taxon>Sordariomycetes</taxon>
        <taxon>Xylariomycetidae</taxon>
        <taxon>Amphisphaeriales</taxon>
        <taxon>Sporocadaceae</taxon>
        <taxon>Seiridium</taxon>
    </lineage>
</organism>
<dbReference type="PANTHER" id="PTHR15549:SF33">
    <property type="entry name" value="MEMBRANE PROTEIN WSC4, PUTATIVE (AFU_ORTHOLOGUE AFUA_5G09020)-RELATED"/>
    <property type="match status" value="1"/>
</dbReference>
<evidence type="ECO:0000256" key="1">
    <source>
        <dbReference type="ARBA" id="ARBA00004167"/>
    </source>
</evidence>
<evidence type="ECO:0000256" key="5">
    <source>
        <dbReference type="SAM" id="MobiDB-lite"/>
    </source>
</evidence>
<feature type="signal peptide" evidence="7">
    <location>
        <begin position="1"/>
        <end position="25"/>
    </location>
</feature>
<keyword evidence="4 6" id="KW-0472">Membrane</keyword>
<evidence type="ECO:0008006" key="10">
    <source>
        <dbReference type="Google" id="ProtNLM"/>
    </source>
</evidence>
<feature type="compositionally biased region" description="Low complexity" evidence="5">
    <location>
        <begin position="141"/>
        <end position="195"/>
    </location>
</feature>
<keyword evidence="2 6" id="KW-0812">Transmembrane</keyword>
<dbReference type="PANTHER" id="PTHR15549">
    <property type="entry name" value="PAIRED IMMUNOGLOBULIN-LIKE TYPE 2 RECEPTOR"/>
    <property type="match status" value="1"/>
</dbReference>
<sequence length="304" mass="32118">MSRHHGICGTALVLTAGLLARVARGQQVDGNNEILYPDATGLTYNYLDTLDVALTTNYDTPYLYLYCWDASGDRQEIIYYSPSAVEGSSQVPVKLQSNTQYTGTTCWFNLLDAQSGSNTTGGATSPEFSYIKEEADQETFSLSSTPSSTATSSASATSSTAATTSTISSVTSSSNTVSTPTTTATSSSLESASSSNGLSRGAQAGIGVAVTLVGLAILGAVIWLLMRRRRNGKISSSNSELELSPPGELEDKKYPAEIGSLERHELSSATPPHEMEAQWQHLVVSELESPASPPSYGHVNNIGH</sequence>
<evidence type="ECO:0000256" key="6">
    <source>
        <dbReference type="SAM" id="Phobius"/>
    </source>
</evidence>
<feature type="transmembrane region" description="Helical" evidence="6">
    <location>
        <begin position="204"/>
        <end position="226"/>
    </location>
</feature>
<feature type="chain" id="PRO_5046892862" description="Mid2 domain-containing protein" evidence="7">
    <location>
        <begin position="26"/>
        <end position="304"/>
    </location>
</feature>
<accession>A0ABR2USY6</accession>
<feature type="region of interest" description="Disordered" evidence="5">
    <location>
        <begin position="141"/>
        <end position="200"/>
    </location>
</feature>
<protein>
    <recommendedName>
        <fullName evidence="10">Mid2 domain-containing protein</fullName>
    </recommendedName>
</protein>
<keyword evidence="9" id="KW-1185">Reference proteome</keyword>
<feature type="region of interest" description="Disordered" evidence="5">
    <location>
        <begin position="265"/>
        <end position="304"/>
    </location>
</feature>
<evidence type="ECO:0000256" key="4">
    <source>
        <dbReference type="ARBA" id="ARBA00023136"/>
    </source>
</evidence>
<evidence type="ECO:0000313" key="9">
    <source>
        <dbReference type="Proteomes" id="UP001408356"/>
    </source>
</evidence>
<dbReference type="InterPro" id="IPR051694">
    <property type="entry name" value="Immunoregulatory_rcpt-like"/>
</dbReference>
<name>A0ABR2USY6_9PEZI</name>
<evidence type="ECO:0000313" key="8">
    <source>
        <dbReference type="EMBL" id="KAK9417785.1"/>
    </source>
</evidence>
<dbReference type="EMBL" id="JARVKF010000396">
    <property type="protein sequence ID" value="KAK9417785.1"/>
    <property type="molecule type" value="Genomic_DNA"/>
</dbReference>
<evidence type="ECO:0000256" key="3">
    <source>
        <dbReference type="ARBA" id="ARBA00022989"/>
    </source>
</evidence>